<dbReference type="PANTHER" id="PTHR30349:SF64">
    <property type="entry name" value="PROPHAGE INTEGRASE INTD-RELATED"/>
    <property type="match status" value="1"/>
</dbReference>
<feature type="domain" description="Tyr recombinase" evidence="4">
    <location>
        <begin position="105"/>
        <end position="297"/>
    </location>
</feature>
<dbReference type="Gene3D" id="1.10.443.10">
    <property type="entry name" value="Intergrase catalytic core"/>
    <property type="match status" value="1"/>
</dbReference>
<dbReference type="HOGENOM" id="CLU_027562_17_6_9"/>
<dbReference type="Pfam" id="PF00589">
    <property type="entry name" value="Phage_integrase"/>
    <property type="match status" value="1"/>
</dbReference>
<evidence type="ECO:0000256" key="1">
    <source>
        <dbReference type="ARBA" id="ARBA00008857"/>
    </source>
</evidence>
<evidence type="ECO:0000259" key="4">
    <source>
        <dbReference type="PROSITE" id="PS51898"/>
    </source>
</evidence>
<dbReference type="InterPro" id="IPR010998">
    <property type="entry name" value="Integrase_recombinase_N"/>
</dbReference>
<accession>Q24VE8</accession>
<gene>
    <name evidence="5" type="ordered locus">DSY2205</name>
</gene>
<dbReference type="EMBL" id="AP008230">
    <property type="protein sequence ID" value="BAE83994.1"/>
    <property type="molecule type" value="Genomic_DNA"/>
</dbReference>
<dbReference type="GO" id="GO:0006310">
    <property type="term" value="P:DNA recombination"/>
    <property type="evidence" value="ECO:0007669"/>
    <property type="project" value="UniProtKB-KW"/>
</dbReference>
<dbReference type="GO" id="GO:0003677">
    <property type="term" value="F:DNA binding"/>
    <property type="evidence" value="ECO:0007669"/>
    <property type="project" value="UniProtKB-KW"/>
</dbReference>
<dbReference type="InterPro" id="IPR050090">
    <property type="entry name" value="Tyrosine_recombinase_XerCD"/>
</dbReference>
<dbReference type="InterPro" id="IPR011010">
    <property type="entry name" value="DNA_brk_join_enz"/>
</dbReference>
<dbReference type="SUPFAM" id="SSF56349">
    <property type="entry name" value="DNA breaking-rejoining enzymes"/>
    <property type="match status" value="1"/>
</dbReference>
<protein>
    <recommendedName>
        <fullName evidence="4">Tyr recombinase domain-containing protein</fullName>
    </recommendedName>
</protein>
<keyword evidence="2" id="KW-0238">DNA-binding</keyword>
<organism evidence="5 6">
    <name type="scientific">Desulfitobacterium hafniense (strain Y51)</name>
    <dbReference type="NCBI Taxonomy" id="138119"/>
    <lineage>
        <taxon>Bacteria</taxon>
        <taxon>Bacillati</taxon>
        <taxon>Bacillota</taxon>
        <taxon>Clostridia</taxon>
        <taxon>Eubacteriales</taxon>
        <taxon>Desulfitobacteriaceae</taxon>
        <taxon>Desulfitobacterium</taxon>
    </lineage>
</organism>
<reference evidence="5 6" key="1">
    <citation type="journal article" date="2006" name="J. Bacteriol.">
        <title>Complete genome sequence of the dehalorespiring bacterium Desulfitobacterium hafniense Y51 and comparison with Dehalococcoides ethenogenes 195.</title>
        <authorList>
            <person name="Nonaka H."/>
            <person name="Keresztes G."/>
            <person name="Shinoda Y."/>
            <person name="Ikenaga Y."/>
            <person name="Abe M."/>
            <person name="Naito K."/>
            <person name="Inatomi K."/>
            <person name="Furukawa K."/>
            <person name="Inui M."/>
            <person name="Yukawa H."/>
        </authorList>
    </citation>
    <scope>NUCLEOTIDE SEQUENCE [LARGE SCALE GENOMIC DNA]</scope>
    <source>
        <strain evidence="5 6">Y51</strain>
    </source>
</reference>
<evidence type="ECO:0000313" key="6">
    <source>
        <dbReference type="Proteomes" id="UP000001946"/>
    </source>
</evidence>
<dbReference type="eggNOG" id="COG0582">
    <property type="taxonomic scope" value="Bacteria"/>
</dbReference>
<evidence type="ECO:0000313" key="5">
    <source>
        <dbReference type="EMBL" id="BAE83994.1"/>
    </source>
</evidence>
<dbReference type="InterPro" id="IPR002104">
    <property type="entry name" value="Integrase_catalytic"/>
</dbReference>
<dbReference type="KEGG" id="dsy:DSY2205"/>
<dbReference type="Gene3D" id="1.10.150.130">
    <property type="match status" value="1"/>
</dbReference>
<dbReference type="CDD" id="cd01189">
    <property type="entry name" value="INT_ICEBs1_C_like"/>
    <property type="match status" value="1"/>
</dbReference>
<comment type="similarity">
    <text evidence="1">Belongs to the 'phage' integrase family.</text>
</comment>
<dbReference type="AlphaFoldDB" id="Q24VE8"/>
<dbReference type="GO" id="GO:0015074">
    <property type="term" value="P:DNA integration"/>
    <property type="evidence" value="ECO:0007669"/>
    <property type="project" value="InterPro"/>
</dbReference>
<dbReference type="RefSeq" id="WP_011460163.1">
    <property type="nucleotide sequence ID" value="NC_007907.1"/>
</dbReference>
<dbReference type="Proteomes" id="UP000001946">
    <property type="component" value="Chromosome"/>
</dbReference>
<evidence type="ECO:0000256" key="3">
    <source>
        <dbReference type="ARBA" id="ARBA00023172"/>
    </source>
</evidence>
<keyword evidence="3" id="KW-0233">DNA recombination</keyword>
<dbReference type="PROSITE" id="PS51898">
    <property type="entry name" value="TYR_RECOMBINASE"/>
    <property type="match status" value="1"/>
</dbReference>
<sequence length="307" mass="34623">MLFNHYFGEWINLYKRGTVAAPTLQKYEMTYQRLKELAPDLTLEGLNRGTYQGVLNAYAATHEKQTVMDFHRHLKACLADAREDGIITCDPTRKAVVKGKMPAAKKTKYLSMAELRKLLSVLPLNPEKVGFDWMILLLAKTGLRYAEALALTPSDFDLSMQKIYVRKTWNYKFAPYGFAPTKNSSSMRDVSIDAKTATQFKTLIRDLPEGNPIFVDKGTRIFNSTANNALARYCRTAGVPIISAHSLRHTHASVLIAAGVSIQTVSRRLGHSNTITTQNTYLHIIRELEERDRDKTMECLSDLMEGA</sequence>
<evidence type="ECO:0000256" key="2">
    <source>
        <dbReference type="ARBA" id="ARBA00023125"/>
    </source>
</evidence>
<proteinExistence type="inferred from homology"/>
<dbReference type="PANTHER" id="PTHR30349">
    <property type="entry name" value="PHAGE INTEGRASE-RELATED"/>
    <property type="match status" value="1"/>
</dbReference>
<name>Q24VE8_DESHY</name>
<dbReference type="InterPro" id="IPR013762">
    <property type="entry name" value="Integrase-like_cat_sf"/>
</dbReference>
<keyword evidence="6" id="KW-1185">Reference proteome</keyword>